<dbReference type="Pfam" id="PF08263">
    <property type="entry name" value="LRRNT_2"/>
    <property type="match status" value="1"/>
</dbReference>
<evidence type="ECO:0000259" key="22">
    <source>
        <dbReference type="PROSITE" id="PS50011"/>
    </source>
</evidence>
<dbReference type="InterPro" id="IPR017441">
    <property type="entry name" value="Protein_kinase_ATP_BS"/>
</dbReference>
<evidence type="ECO:0000313" key="24">
    <source>
        <dbReference type="Proteomes" id="UP000315295"/>
    </source>
</evidence>
<dbReference type="InterPro" id="IPR032675">
    <property type="entry name" value="LRR_dom_sf"/>
</dbReference>
<proteinExistence type="inferred from homology"/>
<dbReference type="CDD" id="cd14066">
    <property type="entry name" value="STKc_IRAK"/>
    <property type="match status" value="1"/>
</dbReference>
<dbReference type="GO" id="GO:0016020">
    <property type="term" value="C:membrane"/>
    <property type="evidence" value="ECO:0007669"/>
    <property type="project" value="UniProtKB-SubCell"/>
</dbReference>
<keyword evidence="7 21" id="KW-0812">Transmembrane</keyword>
<dbReference type="EMBL" id="VIEB01000314">
    <property type="protein sequence ID" value="TQD95436.1"/>
    <property type="molecule type" value="Genomic_DNA"/>
</dbReference>
<evidence type="ECO:0000256" key="7">
    <source>
        <dbReference type="ARBA" id="ARBA00022692"/>
    </source>
</evidence>
<dbReference type="InterPro" id="IPR000719">
    <property type="entry name" value="Prot_kinase_dom"/>
</dbReference>
<sequence>MGCVIVIINFNHLFSISYGDLVRKIPNQLPTPRVGWNCSDSCGLGMYPSTVWTYAWVFGMFLCWSSLRAGAQDLGITHPAEVTALRAIKRSLVDPNKNLSNWNRGDPCTANWTGVLCYNKTLDDGYHHVQELQLLTMNLLGSLSPELGRLSKMKILDFMWNNISGSIPKEIGNITTLELLLLNGNQLSGSLPEELGYLPNLDRIQIDQNQISGPLPKSFANLNKTKHFHMNNNSISGQIPPELSRLPSLVHFLLDNNNLSGYLPPEFSKLPNLLILQVDNNNFDGTTIPDSYSNMSKLLKLSLRNCNLQGPIPDLSRIPNLGYVDLSLNQLNGSLPLGKLSDQITTINLSNNTLTGRIPGNFSNLPNLQRLSIANNSLSGSIPAALWQNRKLNATEKLIVELQNNDLTSVNGSTEVPQNVTVGLRGNPLCSNSSLDNFCGTESGDKNDSQISINSTANCPSQACPPPFEYIPEACFCGAPLLVEYRLKSPGFTDFRPYKSTFEGYLTSGLDLDLDQLDITSFVWEKGPRLRISLKLFPVYVDKANNSHIFNTSELKRVMTKFTSWKIPDSDVFGPYELLGFILLEPYKDVVALSSNSGLSKGALAGIILGTIAGAVALSAIVSLLIFRKHLKDRHAVSRRRHTSKSSIKIEGVKAFTYGEMSTATNKFNSSAQIGQGGYGKVYKGTLPDGTVVAIKRAQEGSLQGEKEFLTEIELLSPLHHRNLVSLVGYCDEEGEQMLVYEFMSNGTLRDHLSARSKEPLGFEMRLRIALGSAKGILYLHTEANPPIFHRDIKASNILLDSKFIAKVADFGLSRLAPVPDFEGTVPAHVSTVVKGTPGYLDPEYFLTHKLTDKSDVYSLGVVFLELLTGMQPISHGKNIVREVNIAFQSGMIFSVIDGRMGSYPSECVEKFLSLALKCCEDDTDARPSMAEVVRELENIWFMMPESDSKTTESVTGGSGGKEVTPPSSSNAVRHPYVSSDVSGSDLVSGVVPTITPR</sequence>
<keyword evidence="4" id="KW-0723">Serine/threonine-protein kinase</keyword>
<feature type="transmembrane region" description="Helical" evidence="21">
    <location>
        <begin position="603"/>
        <end position="627"/>
    </location>
</feature>
<dbReference type="PANTHER" id="PTHR45974">
    <property type="entry name" value="RECEPTOR-LIKE PROTEIN 55"/>
    <property type="match status" value="1"/>
</dbReference>
<dbReference type="InterPro" id="IPR011009">
    <property type="entry name" value="Kinase-like_dom_sf"/>
</dbReference>
<comment type="catalytic activity">
    <reaction evidence="17">
        <text>L-threonyl-[protein] + ATP = O-phospho-L-threonyl-[protein] + ADP + H(+)</text>
        <dbReference type="Rhea" id="RHEA:46608"/>
        <dbReference type="Rhea" id="RHEA-COMP:11060"/>
        <dbReference type="Rhea" id="RHEA-COMP:11605"/>
        <dbReference type="ChEBI" id="CHEBI:15378"/>
        <dbReference type="ChEBI" id="CHEBI:30013"/>
        <dbReference type="ChEBI" id="CHEBI:30616"/>
        <dbReference type="ChEBI" id="CHEBI:61977"/>
        <dbReference type="ChEBI" id="CHEBI:456216"/>
        <dbReference type="EC" id="2.7.11.1"/>
    </reaction>
</comment>
<evidence type="ECO:0000256" key="3">
    <source>
        <dbReference type="ARBA" id="ARBA00012513"/>
    </source>
</evidence>
<keyword evidence="12 19" id="KW-0067">ATP-binding</keyword>
<keyword evidence="9" id="KW-0677">Repeat</keyword>
<dbReference type="InterPro" id="IPR001611">
    <property type="entry name" value="Leu-rich_rpt"/>
</dbReference>
<keyword evidence="8" id="KW-0732">Signal</keyword>
<comment type="caution">
    <text evidence="23">The sequence shown here is derived from an EMBL/GenBank/DDBJ whole genome shotgun (WGS) entry which is preliminary data.</text>
</comment>
<dbReference type="FunFam" id="3.80.10.10:FF:000387">
    <property type="entry name" value="Probable LRR receptor-like serine/threonine-protein kinase At1g06840"/>
    <property type="match status" value="1"/>
</dbReference>
<feature type="compositionally biased region" description="Low complexity" evidence="20">
    <location>
        <begin position="978"/>
        <end position="992"/>
    </location>
</feature>
<comment type="catalytic activity">
    <reaction evidence="18">
        <text>L-seryl-[protein] + ATP = O-phospho-L-seryl-[protein] + ADP + H(+)</text>
        <dbReference type="Rhea" id="RHEA:17989"/>
        <dbReference type="Rhea" id="RHEA-COMP:9863"/>
        <dbReference type="Rhea" id="RHEA-COMP:11604"/>
        <dbReference type="ChEBI" id="CHEBI:15378"/>
        <dbReference type="ChEBI" id="CHEBI:29999"/>
        <dbReference type="ChEBI" id="CHEBI:30616"/>
        <dbReference type="ChEBI" id="CHEBI:83421"/>
        <dbReference type="ChEBI" id="CHEBI:456216"/>
        <dbReference type="EC" id="2.7.11.1"/>
    </reaction>
</comment>
<dbReference type="SMART" id="SM00220">
    <property type="entry name" value="S_TKc"/>
    <property type="match status" value="1"/>
</dbReference>
<keyword evidence="11" id="KW-0418">Kinase</keyword>
<protein>
    <recommendedName>
        <fullName evidence="3">non-specific serine/threonine protein kinase</fullName>
        <ecNumber evidence="3">2.7.11.1</ecNumber>
    </recommendedName>
</protein>
<evidence type="ECO:0000256" key="6">
    <source>
        <dbReference type="ARBA" id="ARBA00022679"/>
    </source>
</evidence>
<evidence type="ECO:0000256" key="14">
    <source>
        <dbReference type="ARBA" id="ARBA00023136"/>
    </source>
</evidence>
<dbReference type="Gene3D" id="3.80.10.10">
    <property type="entry name" value="Ribonuclease Inhibitor"/>
    <property type="match status" value="2"/>
</dbReference>
<evidence type="ECO:0000256" key="8">
    <source>
        <dbReference type="ARBA" id="ARBA00022729"/>
    </source>
</evidence>
<dbReference type="Pfam" id="PF00560">
    <property type="entry name" value="LRR_1"/>
    <property type="match status" value="1"/>
</dbReference>
<keyword evidence="13 21" id="KW-1133">Transmembrane helix</keyword>
<feature type="domain" description="Protein kinase" evidence="22">
    <location>
        <begin position="668"/>
        <end position="942"/>
    </location>
</feature>
<gene>
    <name evidence="23" type="ORF">C1H46_018921</name>
</gene>
<dbReference type="PROSITE" id="PS00108">
    <property type="entry name" value="PROTEIN_KINASE_ST"/>
    <property type="match status" value="1"/>
</dbReference>
<name>A0A540M9Q5_MALBA</name>
<evidence type="ECO:0000256" key="13">
    <source>
        <dbReference type="ARBA" id="ARBA00022989"/>
    </source>
</evidence>
<dbReference type="InterPro" id="IPR013210">
    <property type="entry name" value="LRR_N_plant-typ"/>
</dbReference>
<feature type="binding site" evidence="19">
    <location>
        <position position="696"/>
    </location>
    <ligand>
        <name>ATP</name>
        <dbReference type="ChEBI" id="CHEBI:30616"/>
    </ligand>
</feature>
<dbReference type="PROSITE" id="PS00107">
    <property type="entry name" value="PROTEIN_KINASE_ATP"/>
    <property type="match status" value="1"/>
</dbReference>
<feature type="region of interest" description="Disordered" evidence="20">
    <location>
        <begin position="948"/>
        <end position="998"/>
    </location>
</feature>
<evidence type="ECO:0000256" key="21">
    <source>
        <dbReference type="SAM" id="Phobius"/>
    </source>
</evidence>
<dbReference type="STRING" id="106549.A0A540M9Q5"/>
<organism evidence="23 24">
    <name type="scientific">Malus baccata</name>
    <name type="common">Siberian crab apple</name>
    <name type="synonym">Pyrus baccata</name>
    <dbReference type="NCBI Taxonomy" id="106549"/>
    <lineage>
        <taxon>Eukaryota</taxon>
        <taxon>Viridiplantae</taxon>
        <taxon>Streptophyta</taxon>
        <taxon>Embryophyta</taxon>
        <taxon>Tracheophyta</taxon>
        <taxon>Spermatophyta</taxon>
        <taxon>Magnoliopsida</taxon>
        <taxon>eudicotyledons</taxon>
        <taxon>Gunneridae</taxon>
        <taxon>Pentapetalae</taxon>
        <taxon>rosids</taxon>
        <taxon>fabids</taxon>
        <taxon>Rosales</taxon>
        <taxon>Rosaceae</taxon>
        <taxon>Amygdaloideae</taxon>
        <taxon>Maleae</taxon>
        <taxon>Malus</taxon>
    </lineage>
</organism>
<dbReference type="Pfam" id="PF13855">
    <property type="entry name" value="LRR_8"/>
    <property type="match status" value="2"/>
</dbReference>
<dbReference type="SUPFAM" id="SSF52058">
    <property type="entry name" value="L domain-like"/>
    <property type="match status" value="1"/>
</dbReference>
<reference evidence="23 24" key="1">
    <citation type="journal article" date="2019" name="G3 (Bethesda)">
        <title>Sequencing of a Wild Apple (Malus baccata) Genome Unravels the Differences Between Cultivated and Wild Apple Species Regarding Disease Resistance and Cold Tolerance.</title>
        <authorList>
            <person name="Chen X."/>
        </authorList>
    </citation>
    <scope>NUCLEOTIDE SEQUENCE [LARGE SCALE GENOMIC DNA]</scope>
    <source>
        <strain evidence="24">cv. Shandingzi</strain>
        <tissue evidence="23">Leaves</tissue>
    </source>
</reference>
<keyword evidence="15" id="KW-0675">Receptor</keyword>
<dbReference type="InterPro" id="IPR008271">
    <property type="entry name" value="Ser/Thr_kinase_AS"/>
</dbReference>
<evidence type="ECO:0000256" key="12">
    <source>
        <dbReference type="ARBA" id="ARBA00022840"/>
    </source>
</evidence>
<keyword evidence="6" id="KW-0808">Transferase</keyword>
<keyword evidence="24" id="KW-1185">Reference proteome</keyword>
<evidence type="ECO:0000256" key="17">
    <source>
        <dbReference type="ARBA" id="ARBA00047899"/>
    </source>
</evidence>
<keyword evidence="10 19" id="KW-0547">Nucleotide-binding</keyword>
<dbReference type="EC" id="2.7.11.1" evidence="3"/>
<evidence type="ECO:0000256" key="19">
    <source>
        <dbReference type="PROSITE-ProRule" id="PRU10141"/>
    </source>
</evidence>
<dbReference type="GO" id="GO:0005524">
    <property type="term" value="F:ATP binding"/>
    <property type="evidence" value="ECO:0007669"/>
    <property type="project" value="UniProtKB-UniRule"/>
</dbReference>
<evidence type="ECO:0000256" key="4">
    <source>
        <dbReference type="ARBA" id="ARBA00022527"/>
    </source>
</evidence>
<dbReference type="SUPFAM" id="SSF56112">
    <property type="entry name" value="Protein kinase-like (PK-like)"/>
    <property type="match status" value="1"/>
</dbReference>
<evidence type="ECO:0000256" key="1">
    <source>
        <dbReference type="ARBA" id="ARBA00004479"/>
    </source>
</evidence>
<dbReference type="Proteomes" id="UP000315295">
    <property type="component" value="Unassembled WGS sequence"/>
</dbReference>
<dbReference type="FunFam" id="3.30.200.20:FF:000328">
    <property type="entry name" value="Leucine-rich repeat protein kinase family protein"/>
    <property type="match status" value="1"/>
</dbReference>
<dbReference type="InterPro" id="IPR001245">
    <property type="entry name" value="Ser-Thr/Tyr_kinase_cat_dom"/>
</dbReference>
<dbReference type="Pfam" id="PF07714">
    <property type="entry name" value="PK_Tyr_Ser-Thr"/>
    <property type="match status" value="1"/>
</dbReference>
<dbReference type="FunFam" id="3.80.10.10:FF:000589">
    <property type="entry name" value="Probable LRR receptor-like serine/threonine-protein kinase At1g06840"/>
    <property type="match status" value="1"/>
</dbReference>
<comment type="similarity">
    <text evidence="2">Belongs to the protein kinase superfamily. Ser/Thr protein kinase family.</text>
</comment>
<accession>A0A540M9Q5</accession>
<evidence type="ECO:0000256" key="15">
    <source>
        <dbReference type="ARBA" id="ARBA00023170"/>
    </source>
</evidence>
<evidence type="ECO:0000256" key="5">
    <source>
        <dbReference type="ARBA" id="ARBA00022614"/>
    </source>
</evidence>
<evidence type="ECO:0000256" key="20">
    <source>
        <dbReference type="SAM" id="MobiDB-lite"/>
    </source>
</evidence>
<comment type="subcellular location">
    <subcellularLocation>
        <location evidence="1">Membrane</location>
        <topology evidence="1">Single-pass type I membrane protein</topology>
    </subcellularLocation>
</comment>
<dbReference type="AlphaFoldDB" id="A0A540M9Q5"/>
<dbReference type="PANTHER" id="PTHR45974:SF134">
    <property type="entry name" value="OS01G0960400 PROTEIN"/>
    <property type="match status" value="1"/>
</dbReference>
<evidence type="ECO:0000256" key="18">
    <source>
        <dbReference type="ARBA" id="ARBA00048679"/>
    </source>
</evidence>
<evidence type="ECO:0000313" key="23">
    <source>
        <dbReference type="EMBL" id="TQD95436.1"/>
    </source>
</evidence>
<dbReference type="Gene3D" id="3.30.200.20">
    <property type="entry name" value="Phosphorylase Kinase, domain 1"/>
    <property type="match status" value="1"/>
</dbReference>
<evidence type="ECO:0000256" key="16">
    <source>
        <dbReference type="ARBA" id="ARBA00023180"/>
    </source>
</evidence>
<dbReference type="FunFam" id="1.10.510.10:FF:000453">
    <property type="entry name" value="LRR receptor-like serine/threonine-protein kinase HSL2"/>
    <property type="match status" value="1"/>
</dbReference>
<evidence type="ECO:0000256" key="9">
    <source>
        <dbReference type="ARBA" id="ARBA00022737"/>
    </source>
</evidence>
<dbReference type="PROSITE" id="PS50011">
    <property type="entry name" value="PROTEIN_KINASE_DOM"/>
    <property type="match status" value="1"/>
</dbReference>
<evidence type="ECO:0000256" key="10">
    <source>
        <dbReference type="ARBA" id="ARBA00022741"/>
    </source>
</evidence>
<keyword evidence="16" id="KW-0325">Glycoprotein</keyword>
<keyword evidence="5" id="KW-0433">Leucine-rich repeat</keyword>
<evidence type="ECO:0000256" key="11">
    <source>
        <dbReference type="ARBA" id="ARBA00022777"/>
    </source>
</evidence>
<dbReference type="Gene3D" id="1.10.510.10">
    <property type="entry name" value="Transferase(Phosphotransferase) domain 1"/>
    <property type="match status" value="1"/>
</dbReference>
<keyword evidence="14 21" id="KW-0472">Membrane</keyword>
<dbReference type="GO" id="GO:0004674">
    <property type="term" value="F:protein serine/threonine kinase activity"/>
    <property type="evidence" value="ECO:0007669"/>
    <property type="project" value="UniProtKB-KW"/>
</dbReference>
<evidence type="ECO:0000256" key="2">
    <source>
        <dbReference type="ARBA" id="ARBA00008684"/>
    </source>
</evidence>